<comment type="subcellular location">
    <subcellularLocation>
        <location evidence="1">Cell membrane</location>
        <topology evidence="1">Multi-pass membrane protein</topology>
    </subcellularLocation>
</comment>
<dbReference type="InterPro" id="IPR036640">
    <property type="entry name" value="ABC1_TM_sf"/>
</dbReference>
<evidence type="ECO:0000259" key="10">
    <source>
        <dbReference type="PROSITE" id="PS50929"/>
    </source>
</evidence>
<feature type="transmembrane region" description="Helical" evidence="8">
    <location>
        <begin position="97"/>
        <end position="118"/>
    </location>
</feature>
<evidence type="ECO:0000313" key="11">
    <source>
        <dbReference type="EMBL" id="SEF80552.1"/>
    </source>
</evidence>
<evidence type="ECO:0000313" key="12">
    <source>
        <dbReference type="Proteomes" id="UP000236723"/>
    </source>
</evidence>
<dbReference type="GO" id="GO:0034040">
    <property type="term" value="F:ATPase-coupled lipid transmembrane transporter activity"/>
    <property type="evidence" value="ECO:0007669"/>
    <property type="project" value="TreeGrafter"/>
</dbReference>
<dbReference type="GO" id="GO:0140359">
    <property type="term" value="F:ABC-type transporter activity"/>
    <property type="evidence" value="ECO:0007669"/>
    <property type="project" value="InterPro"/>
</dbReference>
<dbReference type="PROSITE" id="PS00211">
    <property type="entry name" value="ABC_TRANSPORTER_1"/>
    <property type="match status" value="1"/>
</dbReference>
<dbReference type="SUPFAM" id="SSF90123">
    <property type="entry name" value="ABC transporter transmembrane region"/>
    <property type="match status" value="1"/>
</dbReference>
<dbReference type="PANTHER" id="PTHR24221">
    <property type="entry name" value="ATP-BINDING CASSETTE SUB-FAMILY B"/>
    <property type="match status" value="1"/>
</dbReference>
<evidence type="ECO:0000256" key="5">
    <source>
        <dbReference type="ARBA" id="ARBA00022989"/>
    </source>
</evidence>
<protein>
    <submittedName>
        <fullName evidence="11">ABC transporter</fullName>
    </submittedName>
</protein>
<sequence>MSGPEEHTSRAPAGGRGRFGRRSARRRGNTRRREAARRTARGPLSAAERSGGRERERRRGRTPNRGARTNARRQVPRILVRTLVQTTRRRPRATLRLAAWSLVEVVPTMLLGLVVAHAVDAFQAGRTGHALAWLGGLAAAGPVGALGYRRLYAALAAVVEPFRDELVRTVVDGALRSPSGRPDTGAVARLTHQVEIVRDTFAGVLMVVRGFVFSVAAALVGLLTLAPAVLGLVVPPLLLGLLLFGAIVPAAAARQRELILGEERIAELTTALTEGLRDVVACGAEDRIAAQAGRAVDAQAAATRAVARLAGVRMAALAVGGWLPVLLILAAGPWLTRHGATAGTVVGAVTYVLQGLQPALNSLVQGVGGSGLRLAVTLTRILETAERTHPAPVTAPAGQMRTAPPATSQDGATPPHEDKRTRPAAAPAHAEPPKTGPIPAAQNGSTAGAENRETRPAATPTHAELPGAGPIPVTRNGSTAGAKDGETRPAVAPAHAGLPEAGSASVAGGGPGAWGRPTVVTAAARVPGAGGPPRSGAGVEVRLAGVGFAYGERAEPVIEGLDLVVPAGGHLAVVGPSGTGKSTLAALVAGMLVPGAGTVLVGGRPPGDPRTRVLIPQEAYVFDGTLHDNLTYLAPQAGDAAVVRAVDEIGLSVLAQRIGGYGGRVDPAALSAGERQLIALARAYLAAAPLTILDEATCHLDPAAEARAERAFARRPGTLIVIAHRMTSALRAPRVLLLDGARAWQGGHAELLERSARYRDLFGHWRSQPAGGLGNPDGVHPVAGADLAVDAGQMVADGPDGEHQCVGDLRGRSPLPRQP</sequence>
<evidence type="ECO:0000256" key="4">
    <source>
        <dbReference type="ARBA" id="ARBA00022840"/>
    </source>
</evidence>
<dbReference type="EMBL" id="FNVO01000002">
    <property type="protein sequence ID" value="SEF80552.1"/>
    <property type="molecule type" value="Genomic_DNA"/>
</dbReference>
<accession>A0A1H5UZF8</accession>
<dbReference type="GO" id="GO:0016887">
    <property type="term" value="F:ATP hydrolysis activity"/>
    <property type="evidence" value="ECO:0007669"/>
    <property type="project" value="InterPro"/>
</dbReference>
<feature type="transmembrane region" description="Helical" evidence="8">
    <location>
        <begin position="201"/>
        <end position="223"/>
    </location>
</feature>
<feature type="compositionally biased region" description="Basic residues" evidence="7">
    <location>
        <begin position="18"/>
        <end position="30"/>
    </location>
</feature>
<feature type="domain" description="ABC transporter" evidence="9">
    <location>
        <begin position="541"/>
        <end position="765"/>
    </location>
</feature>
<evidence type="ECO:0000256" key="2">
    <source>
        <dbReference type="ARBA" id="ARBA00022692"/>
    </source>
</evidence>
<dbReference type="InterPro" id="IPR017871">
    <property type="entry name" value="ABC_transporter-like_CS"/>
</dbReference>
<dbReference type="InterPro" id="IPR027417">
    <property type="entry name" value="P-loop_NTPase"/>
</dbReference>
<dbReference type="Gene3D" id="1.20.1560.10">
    <property type="entry name" value="ABC transporter type 1, transmembrane domain"/>
    <property type="match status" value="1"/>
</dbReference>
<dbReference type="GO" id="GO:0005524">
    <property type="term" value="F:ATP binding"/>
    <property type="evidence" value="ECO:0007669"/>
    <property type="project" value="UniProtKB-KW"/>
</dbReference>
<feature type="region of interest" description="Disordered" evidence="7">
    <location>
        <begin position="387"/>
        <end position="493"/>
    </location>
</feature>
<feature type="region of interest" description="Disordered" evidence="7">
    <location>
        <begin position="1"/>
        <end position="73"/>
    </location>
</feature>
<dbReference type="PANTHER" id="PTHR24221:SF654">
    <property type="entry name" value="ATP-BINDING CASSETTE SUB-FAMILY B MEMBER 6"/>
    <property type="match status" value="1"/>
</dbReference>
<feature type="transmembrane region" description="Helical" evidence="8">
    <location>
        <begin position="130"/>
        <end position="148"/>
    </location>
</feature>
<name>A0A1H5UZF8_9ACTN</name>
<dbReference type="InterPro" id="IPR011527">
    <property type="entry name" value="ABC1_TM_dom"/>
</dbReference>
<dbReference type="InterPro" id="IPR003439">
    <property type="entry name" value="ABC_transporter-like_ATP-bd"/>
</dbReference>
<evidence type="ECO:0000259" key="9">
    <source>
        <dbReference type="PROSITE" id="PS50893"/>
    </source>
</evidence>
<feature type="transmembrane region" description="Helical" evidence="8">
    <location>
        <begin position="229"/>
        <end position="252"/>
    </location>
</feature>
<keyword evidence="12" id="KW-1185">Reference proteome</keyword>
<dbReference type="PROSITE" id="PS50893">
    <property type="entry name" value="ABC_TRANSPORTER_2"/>
    <property type="match status" value="1"/>
</dbReference>
<dbReference type="InterPro" id="IPR039421">
    <property type="entry name" value="Type_1_exporter"/>
</dbReference>
<dbReference type="Proteomes" id="UP000236723">
    <property type="component" value="Unassembled WGS sequence"/>
</dbReference>
<keyword evidence="2 8" id="KW-0812">Transmembrane</keyword>
<dbReference type="Gene3D" id="3.40.50.300">
    <property type="entry name" value="P-loop containing nucleotide triphosphate hydrolases"/>
    <property type="match status" value="1"/>
</dbReference>
<gene>
    <name evidence="11" type="ORF">SAMN04489712_102104</name>
</gene>
<dbReference type="PROSITE" id="PS50929">
    <property type="entry name" value="ABC_TM1F"/>
    <property type="match status" value="1"/>
</dbReference>
<reference evidence="12" key="1">
    <citation type="submission" date="2016-10" db="EMBL/GenBank/DDBJ databases">
        <authorList>
            <person name="Varghese N."/>
            <person name="Submissions S."/>
        </authorList>
    </citation>
    <scope>NUCLEOTIDE SEQUENCE [LARGE SCALE GENOMIC DNA]</scope>
    <source>
        <strain evidence="12">DSM 43163</strain>
    </source>
</reference>
<feature type="transmembrane region" description="Helical" evidence="8">
    <location>
        <begin position="314"/>
        <end position="335"/>
    </location>
</feature>
<dbReference type="InterPro" id="IPR003593">
    <property type="entry name" value="AAA+_ATPase"/>
</dbReference>
<organism evidence="11 12">
    <name type="scientific">Thermomonospora echinospora</name>
    <dbReference type="NCBI Taxonomy" id="1992"/>
    <lineage>
        <taxon>Bacteria</taxon>
        <taxon>Bacillati</taxon>
        <taxon>Actinomycetota</taxon>
        <taxon>Actinomycetes</taxon>
        <taxon>Streptosporangiales</taxon>
        <taxon>Thermomonosporaceae</taxon>
        <taxon>Thermomonospora</taxon>
    </lineage>
</organism>
<keyword evidence="5 8" id="KW-1133">Transmembrane helix</keyword>
<evidence type="ECO:0000256" key="3">
    <source>
        <dbReference type="ARBA" id="ARBA00022741"/>
    </source>
</evidence>
<evidence type="ECO:0000256" key="7">
    <source>
        <dbReference type="SAM" id="MobiDB-lite"/>
    </source>
</evidence>
<evidence type="ECO:0000256" key="6">
    <source>
        <dbReference type="ARBA" id="ARBA00023136"/>
    </source>
</evidence>
<dbReference type="SUPFAM" id="SSF52540">
    <property type="entry name" value="P-loop containing nucleoside triphosphate hydrolases"/>
    <property type="match status" value="1"/>
</dbReference>
<proteinExistence type="predicted"/>
<evidence type="ECO:0000256" key="8">
    <source>
        <dbReference type="SAM" id="Phobius"/>
    </source>
</evidence>
<keyword evidence="4" id="KW-0067">ATP-binding</keyword>
<dbReference type="Pfam" id="PF00005">
    <property type="entry name" value="ABC_tran"/>
    <property type="match status" value="1"/>
</dbReference>
<evidence type="ECO:0000256" key="1">
    <source>
        <dbReference type="ARBA" id="ARBA00004651"/>
    </source>
</evidence>
<feature type="domain" description="ABC transmembrane type-1" evidence="10">
    <location>
        <begin position="97"/>
        <end position="358"/>
    </location>
</feature>
<keyword evidence="6 8" id="KW-0472">Membrane</keyword>
<dbReference type="SMART" id="SM00382">
    <property type="entry name" value="AAA"/>
    <property type="match status" value="1"/>
</dbReference>
<feature type="region of interest" description="Disordered" evidence="7">
    <location>
        <begin position="795"/>
        <end position="819"/>
    </location>
</feature>
<dbReference type="AlphaFoldDB" id="A0A1H5UZF8"/>
<keyword evidence="3" id="KW-0547">Nucleotide-binding</keyword>
<dbReference type="GO" id="GO:0005886">
    <property type="term" value="C:plasma membrane"/>
    <property type="evidence" value="ECO:0007669"/>
    <property type="project" value="UniProtKB-SubCell"/>
</dbReference>
<feature type="compositionally biased region" description="Basic and acidic residues" evidence="7">
    <location>
        <begin position="800"/>
        <end position="811"/>
    </location>
</feature>